<evidence type="ECO:0000256" key="1">
    <source>
        <dbReference type="SAM" id="MobiDB-lite"/>
    </source>
</evidence>
<proteinExistence type="predicted"/>
<dbReference type="AlphaFoldDB" id="A0A829PLB7"/>
<evidence type="ECO:0000313" key="3">
    <source>
        <dbReference type="Proteomes" id="UP000019854"/>
    </source>
</evidence>
<comment type="caution">
    <text evidence="2">The sequence shown here is derived from an EMBL/GenBank/DDBJ whole genome shotgun (WGS) entry which is preliminary data.</text>
</comment>
<name>A0A829PLB7_9MYCO</name>
<dbReference type="EMBL" id="JAOX01000001">
    <property type="protein sequence ID" value="ETZ87707.1"/>
    <property type="molecule type" value="Genomic_DNA"/>
</dbReference>
<sequence length="67" mass="6981">MKTMVGAGGLVGIGRGDGGKSDGGGTTTGDGRHSEHSVNHTSRILPESVNHLEFYFSLSAERRLPGQ</sequence>
<evidence type="ECO:0000313" key="2">
    <source>
        <dbReference type="EMBL" id="ETZ87707.1"/>
    </source>
</evidence>
<feature type="compositionally biased region" description="Gly residues" evidence="1">
    <location>
        <begin position="1"/>
        <end position="28"/>
    </location>
</feature>
<dbReference type="Proteomes" id="UP000019854">
    <property type="component" value="Unassembled WGS sequence"/>
</dbReference>
<reference evidence="2 3" key="1">
    <citation type="submission" date="2014-01" db="EMBL/GenBank/DDBJ databases">
        <authorList>
            <person name="Zelazny A."/>
            <person name="Olivier K."/>
            <person name="Sampaio E.P."/>
            <person name="Holland S.M."/>
            <person name="Tallon L.J."/>
            <person name="Sadzewicz L.K."/>
            <person name="Sengamalay N."/>
            <person name="Fraser C.M."/>
            <person name="Hine E."/>
            <person name="Shefchek K.A."/>
            <person name="Das S.P."/>
            <person name="Shallom S.J."/>
            <person name="Agrawal S."/>
            <person name="Tettelin H."/>
        </authorList>
    </citation>
    <scope>NUCLEOTIDE SEQUENCE [LARGE SCALE GENOMIC DNA]</scope>
    <source>
        <strain evidence="2 3">MAB_030201_1075</strain>
    </source>
</reference>
<accession>A0A829PLB7</accession>
<gene>
    <name evidence="2" type="ORF">L829_1256</name>
</gene>
<protein>
    <submittedName>
        <fullName evidence="2">Uncharacterized protein</fullName>
    </submittedName>
</protein>
<organism evidence="2 3">
    <name type="scientific">Mycobacteroides abscessus MAB_030201_1075</name>
    <dbReference type="NCBI Taxonomy" id="1335410"/>
    <lineage>
        <taxon>Bacteria</taxon>
        <taxon>Bacillati</taxon>
        <taxon>Actinomycetota</taxon>
        <taxon>Actinomycetes</taxon>
        <taxon>Mycobacteriales</taxon>
        <taxon>Mycobacteriaceae</taxon>
        <taxon>Mycobacteroides</taxon>
        <taxon>Mycobacteroides abscessus</taxon>
    </lineage>
</organism>
<feature type="region of interest" description="Disordered" evidence="1">
    <location>
        <begin position="1"/>
        <end position="44"/>
    </location>
</feature>